<dbReference type="KEGG" id="xbc:ELE36_02610"/>
<dbReference type="RefSeq" id="WP_129831610.1">
    <property type="nucleotide sequence ID" value="NZ_CP035704.1"/>
</dbReference>
<sequence>MTTKHPFTLTHPSPTEQGPMNTAPPRRLQYVSDDGTCYVLVDEQYLPPSVVQSLPDMRWAFDIDLMPEVRAKTKDERTYERALVKETRALSKSLLPLVAEHMGAAEFGDVFLILSELTLIGLCFILRTKVQQLAGGAPISLVQQVSPPIPVSDGRRLHARLVAEDAANRRTRHANP</sequence>
<gene>
    <name evidence="2" type="ORF">ELE36_02610</name>
</gene>
<name>A0A411HFX2_9GAMM</name>
<accession>A0A411HFX2</accession>
<evidence type="ECO:0000313" key="2">
    <source>
        <dbReference type="EMBL" id="QBB69354.1"/>
    </source>
</evidence>
<dbReference type="EMBL" id="CP035704">
    <property type="protein sequence ID" value="QBB69354.1"/>
    <property type="molecule type" value="Genomic_DNA"/>
</dbReference>
<feature type="region of interest" description="Disordered" evidence="1">
    <location>
        <begin position="1"/>
        <end position="23"/>
    </location>
</feature>
<dbReference type="Proteomes" id="UP000291562">
    <property type="component" value="Chromosome"/>
</dbReference>
<organism evidence="2 3">
    <name type="scientific">Pseudolysobacter antarcticus</name>
    <dbReference type="NCBI Taxonomy" id="2511995"/>
    <lineage>
        <taxon>Bacteria</taxon>
        <taxon>Pseudomonadati</taxon>
        <taxon>Pseudomonadota</taxon>
        <taxon>Gammaproteobacteria</taxon>
        <taxon>Lysobacterales</taxon>
        <taxon>Rhodanobacteraceae</taxon>
        <taxon>Pseudolysobacter</taxon>
    </lineage>
</organism>
<evidence type="ECO:0000256" key="1">
    <source>
        <dbReference type="SAM" id="MobiDB-lite"/>
    </source>
</evidence>
<dbReference type="AlphaFoldDB" id="A0A411HFX2"/>
<reference evidence="2 3" key="1">
    <citation type="submission" date="2019-01" db="EMBL/GenBank/DDBJ databases">
        <title>Pseudolysobacter antarctica gen. nov., sp. nov., isolated from Fildes Peninsula, Antarctica.</title>
        <authorList>
            <person name="Wei Z."/>
            <person name="Peng F."/>
        </authorList>
    </citation>
    <scope>NUCLEOTIDE SEQUENCE [LARGE SCALE GENOMIC DNA]</scope>
    <source>
        <strain evidence="2 3">AQ6-296</strain>
    </source>
</reference>
<keyword evidence="3" id="KW-1185">Reference proteome</keyword>
<protein>
    <submittedName>
        <fullName evidence="2">Uncharacterized protein</fullName>
    </submittedName>
</protein>
<feature type="compositionally biased region" description="Polar residues" evidence="1">
    <location>
        <begin position="1"/>
        <end position="20"/>
    </location>
</feature>
<evidence type="ECO:0000313" key="3">
    <source>
        <dbReference type="Proteomes" id="UP000291562"/>
    </source>
</evidence>
<proteinExistence type="predicted"/>